<organism evidence="2 3">
    <name type="scientific">Jiella pelagia</name>
    <dbReference type="NCBI Taxonomy" id="2986949"/>
    <lineage>
        <taxon>Bacteria</taxon>
        <taxon>Pseudomonadati</taxon>
        <taxon>Pseudomonadota</taxon>
        <taxon>Alphaproteobacteria</taxon>
        <taxon>Hyphomicrobiales</taxon>
        <taxon>Aurantimonadaceae</taxon>
        <taxon>Jiella</taxon>
    </lineage>
</organism>
<dbReference type="CDD" id="cd06661">
    <property type="entry name" value="GGCT_like"/>
    <property type="match status" value="1"/>
</dbReference>
<dbReference type="InterPro" id="IPR013024">
    <property type="entry name" value="GGCT-like"/>
</dbReference>
<sequence length="278" mass="30690">MQNDVFHEDHPELADLAAQNRVVAYFGYGSLVNPRTLRTKFLGIRRAEAAGWRRFWLPQAANEEMSLLSVKPDEDAAVHGVVVYDLVEHLPAVDEREAGYARRIVDLSRLEIENPPVKGIPVYIYEADAGTATAADRQSAILQSYLDAVMQGFRMLYGEAGLSRFVEETYGFETQLLADRPSPRYPRPVALEGGEAEALRPAGCRTRGPNRRSLNGRDERIRAIRRGTAADDPGCDQCPIVIRASFCHGELNARRRAARMAVAVGMIASRAAAPDAGR</sequence>
<dbReference type="RefSeq" id="WP_268882490.1">
    <property type="nucleotide sequence ID" value="NZ_CP114029.1"/>
</dbReference>
<dbReference type="SUPFAM" id="SSF110857">
    <property type="entry name" value="Gamma-glutamyl cyclotransferase-like"/>
    <property type="match status" value="1"/>
</dbReference>
<dbReference type="EMBL" id="CP114029">
    <property type="protein sequence ID" value="WAP70044.1"/>
    <property type="molecule type" value="Genomic_DNA"/>
</dbReference>
<gene>
    <name evidence="2" type="ORF">OH818_07825</name>
</gene>
<reference evidence="2" key="1">
    <citation type="submission" date="2022-12" db="EMBL/GenBank/DDBJ databases">
        <title>Jiella pelagia sp. nov., isolated from phosphonate enriched culture of Northwest Pacific surface seawater.</title>
        <authorList>
            <person name="Shin D.Y."/>
            <person name="Hwang C.Y."/>
        </authorList>
    </citation>
    <scope>NUCLEOTIDE SEQUENCE</scope>
    <source>
        <strain evidence="2">HL-NP1</strain>
    </source>
</reference>
<protein>
    <submittedName>
        <fullName evidence="2">Gamma-glutamylcyclotransferase</fullName>
    </submittedName>
</protein>
<dbReference type="Pfam" id="PF06094">
    <property type="entry name" value="GGACT"/>
    <property type="match status" value="1"/>
</dbReference>
<dbReference type="InterPro" id="IPR036568">
    <property type="entry name" value="GGCT-like_sf"/>
</dbReference>
<proteinExistence type="predicted"/>
<dbReference type="InterPro" id="IPR009288">
    <property type="entry name" value="AIG2-like_dom"/>
</dbReference>
<dbReference type="Gene3D" id="3.10.490.10">
    <property type="entry name" value="Gamma-glutamyl cyclotransferase-like"/>
    <property type="match status" value="1"/>
</dbReference>
<evidence type="ECO:0000259" key="1">
    <source>
        <dbReference type="Pfam" id="PF06094"/>
    </source>
</evidence>
<evidence type="ECO:0000313" key="3">
    <source>
        <dbReference type="Proteomes" id="UP001164020"/>
    </source>
</evidence>
<dbReference type="Proteomes" id="UP001164020">
    <property type="component" value="Chromosome"/>
</dbReference>
<feature type="domain" description="Gamma-glutamylcyclotransferase AIG2-like" evidence="1">
    <location>
        <begin position="25"/>
        <end position="127"/>
    </location>
</feature>
<name>A0ABY7C2F3_9HYPH</name>
<evidence type="ECO:0000313" key="2">
    <source>
        <dbReference type="EMBL" id="WAP70044.1"/>
    </source>
</evidence>
<keyword evidence="3" id="KW-1185">Reference proteome</keyword>
<accession>A0ABY7C2F3</accession>